<feature type="transmembrane region" description="Helical" evidence="1">
    <location>
        <begin position="217"/>
        <end position="246"/>
    </location>
</feature>
<feature type="domain" description="DUF1206" evidence="2">
    <location>
        <begin position="49"/>
        <end position="117"/>
    </location>
</feature>
<feature type="transmembrane region" description="Helical" evidence="1">
    <location>
        <begin position="49"/>
        <end position="70"/>
    </location>
</feature>
<dbReference type="Pfam" id="PF06724">
    <property type="entry name" value="DUF1206"/>
    <property type="match status" value="3"/>
</dbReference>
<protein>
    <submittedName>
        <fullName evidence="3">DUF1206 domain-containing protein</fullName>
    </submittedName>
</protein>
<keyword evidence="1" id="KW-1133">Transmembrane helix</keyword>
<proteinExistence type="predicted"/>
<feature type="transmembrane region" description="Helical" evidence="1">
    <location>
        <begin position="175"/>
        <end position="196"/>
    </location>
</feature>
<accession>A0ABR9W2P5</accession>
<feature type="transmembrane region" description="Helical" evidence="1">
    <location>
        <begin position="266"/>
        <end position="289"/>
    </location>
</feature>
<feature type="domain" description="DUF1206" evidence="2">
    <location>
        <begin position="225"/>
        <end position="293"/>
    </location>
</feature>
<reference evidence="3 4" key="1">
    <citation type="submission" date="2020-10" db="EMBL/GenBank/DDBJ databases">
        <title>Draft genome and description of Brachybacterium epidermidis sp nov.</title>
        <authorList>
            <person name="Boxberger M."/>
            <person name="La Scola B."/>
        </authorList>
    </citation>
    <scope>NUCLEOTIDE SEQUENCE [LARGE SCALE GENOMIC DNA]</scope>
    <source>
        <strain evidence="3 4">Marseille-Q2903</strain>
    </source>
</reference>
<feature type="domain" description="DUF1206" evidence="2">
    <location>
        <begin position="134"/>
        <end position="201"/>
    </location>
</feature>
<sequence>MPRSVPRCPFATYPSTTATSGGARGAAKDVEDKAEQVADHPWMEKAARAGVIMSGVVHLLIGWIALQVGFGSDSESADQSGALSTLAEAPGGMVLLWVGGIAMLALMLWFVAEAWFGSKRETDTKGLVKHAVKSVGKAVVYAALGVTALRFGTGNSSDSGEKTSEVTGMFLGNPVGRVLIAVAGLAVIGIGVYHIVKGVTRKFEEDLQATGGGNVGRAVVVTGVAGYVAKGLALVGVGVLFGWAAIGADPEKATGMDGAIKQMATLPAGTVLLVVVGVGLILYGIYSILRSRYASM</sequence>
<dbReference type="InterPro" id="IPR009597">
    <property type="entry name" value="DUF1206"/>
</dbReference>
<feature type="transmembrane region" description="Helical" evidence="1">
    <location>
        <begin position="138"/>
        <end position="155"/>
    </location>
</feature>
<organism evidence="3 4">
    <name type="scientific">Brachybacterium epidermidis</name>
    <dbReference type="NCBI Taxonomy" id="2781983"/>
    <lineage>
        <taxon>Bacteria</taxon>
        <taxon>Bacillati</taxon>
        <taxon>Actinomycetota</taxon>
        <taxon>Actinomycetes</taxon>
        <taxon>Micrococcales</taxon>
        <taxon>Dermabacteraceae</taxon>
        <taxon>Brachybacterium</taxon>
    </lineage>
</organism>
<dbReference type="Proteomes" id="UP000644727">
    <property type="component" value="Unassembled WGS sequence"/>
</dbReference>
<dbReference type="EMBL" id="JADEYR010000013">
    <property type="protein sequence ID" value="MBE9404723.1"/>
    <property type="molecule type" value="Genomic_DNA"/>
</dbReference>
<evidence type="ECO:0000256" key="1">
    <source>
        <dbReference type="SAM" id="Phobius"/>
    </source>
</evidence>
<gene>
    <name evidence="3" type="ORF">IOE58_11180</name>
</gene>
<keyword evidence="4" id="KW-1185">Reference proteome</keyword>
<feature type="transmembrane region" description="Helical" evidence="1">
    <location>
        <begin position="94"/>
        <end position="117"/>
    </location>
</feature>
<keyword evidence="1" id="KW-0472">Membrane</keyword>
<name>A0ABR9W2P5_9MICO</name>
<evidence type="ECO:0000313" key="4">
    <source>
        <dbReference type="Proteomes" id="UP000644727"/>
    </source>
</evidence>
<keyword evidence="1" id="KW-0812">Transmembrane</keyword>
<comment type="caution">
    <text evidence="3">The sequence shown here is derived from an EMBL/GenBank/DDBJ whole genome shotgun (WGS) entry which is preliminary data.</text>
</comment>
<evidence type="ECO:0000313" key="3">
    <source>
        <dbReference type="EMBL" id="MBE9404723.1"/>
    </source>
</evidence>
<evidence type="ECO:0000259" key="2">
    <source>
        <dbReference type="Pfam" id="PF06724"/>
    </source>
</evidence>